<proteinExistence type="predicted"/>
<keyword evidence="1" id="KW-1133">Transmembrane helix</keyword>
<feature type="signal peptide" evidence="2">
    <location>
        <begin position="1"/>
        <end position="24"/>
    </location>
</feature>
<dbReference type="Proteomes" id="UP000238479">
    <property type="component" value="Chromosome 4"/>
</dbReference>
<organism evidence="3 4">
    <name type="scientific">Rosa chinensis</name>
    <name type="common">China rose</name>
    <dbReference type="NCBI Taxonomy" id="74649"/>
    <lineage>
        <taxon>Eukaryota</taxon>
        <taxon>Viridiplantae</taxon>
        <taxon>Streptophyta</taxon>
        <taxon>Embryophyta</taxon>
        <taxon>Tracheophyta</taxon>
        <taxon>Spermatophyta</taxon>
        <taxon>Magnoliopsida</taxon>
        <taxon>eudicotyledons</taxon>
        <taxon>Gunneridae</taxon>
        <taxon>Pentapetalae</taxon>
        <taxon>rosids</taxon>
        <taxon>fabids</taxon>
        <taxon>Rosales</taxon>
        <taxon>Rosaceae</taxon>
        <taxon>Rosoideae</taxon>
        <taxon>Rosoideae incertae sedis</taxon>
        <taxon>Rosa</taxon>
    </lineage>
</organism>
<dbReference type="EMBL" id="PDCK01000042">
    <property type="protein sequence ID" value="PRQ38079.1"/>
    <property type="molecule type" value="Genomic_DNA"/>
</dbReference>
<keyword evidence="1" id="KW-0472">Membrane</keyword>
<evidence type="ECO:0000313" key="4">
    <source>
        <dbReference type="Proteomes" id="UP000238479"/>
    </source>
</evidence>
<evidence type="ECO:0000256" key="2">
    <source>
        <dbReference type="SAM" id="SignalP"/>
    </source>
</evidence>
<name>A0A2P6QVA3_ROSCH</name>
<reference evidence="3 4" key="1">
    <citation type="journal article" date="2018" name="Nat. Genet.">
        <title>The Rosa genome provides new insights in the design of modern roses.</title>
        <authorList>
            <person name="Bendahmane M."/>
        </authorList>
    </citation>
    <scope>NUCLEOTIDE SEQUENCE [LARGE SCALE GENOMIC DNA]</scope>
    <source>
        <strain evidence="4">cv. Old Blush</strain>
    </source>
</reference>
<evidence type="ECO:0000256" key="1">
    <source>
        <dbReference type="SAM" id="Phobius"/>
    </source>
</evidence>
<keyword evidence="4" id="KW-1185">Reference proteome</keyword>
<sequence>MENPILSLTALLTALTLTLQPCCGIDHSSSSPVDISGRVRPVVPIIQPSSSISFPLQSQQPRSNTVGTGHGGVSGLPRAGGLHQFAWSLLIFDGVLRQNWIIPRQSMVTVAVALNLVQMVEMQVVVDLAAWLRAWVTLFRVPIVNWNALLGSWRCILTGHRSLIEWWMGRACLRKWFLRFAHHKGIGGGGRWRLRQVRLDSLAFFFLCWLGKLDPAREVQWHNAGEFGYADEASKWVRAHQSRNWDLGFGLGLVRKLVCIILLALVLRARKRYR</sequence>
<protein>
    <submittedName>
        <fullName evidence="3">Uncharacterized protein</fullName>
    </submittedName>
</protein>
<feature type="chain" id="PRO_5015192366" evidence="2">
    <location>
        <begin position="25"/>
        <end position="274"/>
    </location>
</feature>
<feature type="transmembrane region" description="Helical" evidence="1">
    <location>
        <begin position="247"/>
        <end position="267"/>
    </location>
</feature>
<evidence type="ECO:0000313" key="3">
    <source>
        <dbReference type="EMBL" id="PRQ38079.1"/>
    </source>
</evidence>
<keyword evidence="2" id="KW-0732">Signal</keyword>
<dbReference type="Gramene" id="PRQ38079">
    <property type="protein sequence ID" value="PRQ38079"/>
    <property type="gene ID" value="RchiOBHm_Chr4g0409811"/>
</dbReference>
<keyword evidence="1" id="KW-0812">Transmembrane</keyword>
<dbReference type="AlphaFoldDB" id="A0A2P6QVA3"/>
<comment type="caution">
    <text evidence="3">The sequence shown here is derived from an EMBL/GenBank/DDBJ whole genome shotgun (WGS) entry which is preliminary data.</text>
</comment>
<accession>A0A2P6QVA3</accession>
<gene>
    <name evidence="3" type="ORF">RchiOBHm_Chr4g0409811</name>
</gene>